<feature type="compositionally biased region" description="Gly residues" evidence="1">
    <location>
        <begin position="269"/>
        <end position="285"/>
    </location>
</feature>
<organism evidence="2 3">
    <name type="scientific">Ceratitis capitata</name>
    <name type="common">Mediterranean fruit fly</name>
    <name type="synonym">Tephritis capitata</name>
    <dbReference type="NCBI Taxonomy" id="7213"/>
    <lineage>
        <taxon>Eukaryota</taxon>
        <taxon>Metazoa</taxon>
        <taxon>Ecdysozoa</taxon>
        <taxon>Arthropoda</taxon>
        <taxon>Hexapoda</taxon>
        <taxon>Insecta</taxon>
        <taxon>Pterygota</taxon>
        <taxon>Neoptera</taxon>
        <taxon>Endopterygota</taxon>
        <taxon>Diptera</taxon>
        <taxon>Brachycera</taxon>
        <taxon>Muscomorpha</taxon>
        <taxon>Tephritoidea</taxon>
        <taxon>Tephritidae</taxon>
        <taxon>Ceratitis</taxon>
        <taxon>Ceratitis</taxon>
    </lineage>
</organism>
<name>A0A811V415_CERCA</name>
<accession>A0A811V415</accession>
<evidence type="ECO:0000313" key="2">
    <source>
        <dbReference type="EMBL" id="CAD7005591.1"/>
    </source>
</evidence>
<sequence>MEVVPEALNISTQLKNFFVYDYDTETKYQTLQESHLALSSAVKPANDPSNKVIVPTSKRSWTLTDAVAPKQGYANSSVKSNTNGRSATNFGIRHPQTEVQSAHQRPVRRVLTRLSVRKTGNDEATNAAAAAAGQANEQTANSNRRALDEQNPGLTGDDAHRIKILSQTQYCLKNGHRRTWRRQQLQLRAAKHPLQQRQAPLPSYSIQLSNSNSSSSNNNTAAAAAVTSSAAAIIPPIWDSTHNNNNSNNKQQQQQQQHQQQQYCAQLGFSGGGGGGSNSGGGGSSQGMLPDQENSSSTTTTSNTLAPTAAAAAAAAAAGVTAGHHHPLINFCGLGID</sequence>
<feature type="region of interest" description="Disordered" evidence="1">
    <location>
        <begin position="73"/>
        <end position="157"/>
    </location>
</feature>
<dbReference type="OrthoDB" id="21499at2759"/>
<feature type="compositionally biased region" description="Polar residues" evidence="1">
    <location>
        <begin position="73"/>
        <end position="89"/>
    </location>
</feature>
<feature type="region of interest" description="Disordered" evidence="1">
    <location>
        <begin position="237"/>
        <end position="302"/>
    </location>
</feature>
<comment type="caution">
    <text evidence="2">The sequence shown here is derived from an EMBL/GenBank/DDBJ whole genome shotgun (WGS) entry which is preliminary data.</text>
</comment>
<dbReference type="EMBL" id="CAJHJT010000034">
    <property type="protein sequence ID" value="CAD7005591.1"/>
    <property type="molecule type" value="Genomic_DNA"/>
</dbReference>
<gene>
    <name evidence="2" type="ORF">CCAP1982_LOCUS13950</name>
</gene>
<reference evidence="2" key="1">
    <citation type="submission" date="2020-11" db="EMBL/GenBank/DDBJ databases">
        <authorList>
            <person name="Whitehead M."/>
        </authorList>
    </citation>
    <scope>NUCLEOTIDE SEQUENCE</scope>
    <source>
        <strain evidence="2">EGII</strain>
    </source>
</reference>
<feature type="compositionally biased region" description="Low complexity" evidence="1">
    <location>
        <begin position="122"/>
        <end position="141"/>
    </location>
</feature>
<feature type="compositionally biased region" description="Low complexity" evidence="1">
    <location>
        <begin position="243"/>
        <end position="262"/>
    </location>
</feature>
<dbReference type="Proteomes" id="UP000606786">
    <property type="component" value="Unassembled WGS sequence"/>
</dbReference>
<dbReference type="AlphaFoldDB" id="A0A811V415"/>
<keyword evidence="3" id="KW-1185">Reference proteome</keyword>
<evidence type="ECO:0000256" key="1">
    <source>
        <dbReference type="SAM" id="MobiDB-lite"/>
    </source>
</evidence>
<evidence type="ECO:0000313" key="3">
    <source>
        <dbReference type="Proteomes" id="UP000606786"/>
    </source>
</evidence>
<proteinExistence type="predicted"/>
<protein>
    <submittedName>
        <fullName evidence="2">(Mediterranean fruit fly) hypothetical protein</fullName>
    </submittedName>
</protein>